<dbReference type="SMART" id="SM00897">
    <property type="entry name" value="FIST"/>
    <property type="match status" value="1"/>
</dbReference>
<dbReference type="PANTHER" id="PTHR40252:SF2">
    <property type="entry name" value="BLR0328 PROTEIN"/>
    <property type="match status" value="1"/>
</dbReference>
<reference evidence="4" key="1">
    <citation type="submission" date="2018-04" db="EMBL/GenBank/DDBJ databases">
        <authorList>
            <person name="Cornet L."/>
        </authorList>
    </citation>
    <scope>NUCLEOTIDE SEQUENCE [LARGE SCALE GENOMIC DNA]</scope>
</reference>
<protein>
    <recommendedName>
        <fullName evidence="5">Histidine kinase</fullName>
    </recommendedName>
</protein>
<dbReference type="EMBL" id="QBMP01000002">
    <property type="protein sequence ID" value="PZO61266.1"/>
    <property type="molecule type" value="Genomic_DNA"/>
</dbReference>
<name>A0A2W4XVG7_9CYAN</name>
<comment type="caution">
    <text evidence="3">The sequence shown here is derived from an EMBL/GenBank/DDBJ whole genome shotgun (WGS) entry which is preliminary data.</text>
</comment>
<organism evidence="3 4">
    <name type="scientific">Phormidesmis priestleyi</name>
    <dbReference type="NCBI Taxonomy" id="268141"/>
    <lineage>
        <taxon>Bacteria</taxon>
        <taxon>Bacillati</taxon>
        <taxon>Cyanobacteriota</taxon>
        <taxon>Cyanophyceae</taxon>
        <taxon>Leptolyngbyales</taxon>
        <taxon>Leptolyngbyaceae</taxon>
        <taxon>Phormidesmis</taxon>
    </lineage>
</organism>
<dbReference type="Proteomes" id="UP000249794">
    <property type="component" value="Unassembled WGS sequence"/>
</dbReference>
<dbReference type="PANTHER" id="PTHR40252">
    <property type="entry name" value="BLR0328 PROTEIN"/>
    <property type="match status" value="1"/>
</dbReference>
<accession>A0A2W4XVG7</accession>
<evidence type="ECO:0000259" key="2">
    <source>
        <dbReference type="SMART" id="SM01204"/>
    </source>
</evidence>
<evidence type="ECO:0008006" key="5">
    <source>
        <dbReference type="Google" id="ProtNLM"/>
    </source>
</evidence>
<dbReference type="InterPro" id="IPR013702">
    <property type="entry name" value="FIST_domain_N"/>
</dbReference>
<dbReference type="SMART" id="SM01204">
    <property type="entry name" value="FIST_C"/>
    <property type="match status" value="1"/>
</dbReference>
<evidence type="ECO:0000313" key="4">
    <source>
        <dbReference type="Proteomes" id="UP000249794"/>
    </source>
</evidence>
<sequence length="400" mass="42683">MFQAAVGHGIDPDSIGAVEEALEQCQKTLGGNIPQAGIVMAAIDFEHEAIFKKIRESYPDIVLIGGTSIGEMSSAMAFQEDSLTMMLFFSDEVSFSTGVGYQTNEDSFGTASAAIADATKPNLEQPNLEQPEIKLCYAIGDGLLIDGVAMVNGIRSALGPTVPIIGGLSADAWQFKETYQFISTPSKTEVLQAAVVVLTFAGNLKVSYGVATGQRPIGPKATVTKSKGRTLCEVDGAPTVDFYVKTLGVSDVWLSGGGSWCGAIAVYEHNETDFYLRSPSSNRNSDGGITYFGHVAEQSTIQLTEADNESLLSATKEAFQKAQSAYPGTCPSAALMISCASRMKALGTRVKEEYQLVEQFLGPELPNMGFYAYGEISPFTGQTTTHFHNETFTALLLGTQ</sequence>
<reference evidence="3 4" key="2">
    <citation type="submission" date="2018-06" db="EMBL/GenBank/DDBJ databases">
        <title>Metagenomic assembly of (sub)arctic Cyanobacteria and their associated microbiome from non-axenic cultures.</title>
        <authorList>
            <person name="Baurain D."/>
        </authorList>
    </citation>
    <scope>NUCLEOTIDE SEQUENCE [LARGE SCALE GENOMIC DNA]</scope>
    <source>
        <strain evidence="3">ULC027bin1</strain>
    </source>
</reference>
<evidence type="ECO:0000313" key="3">
    <source>
        <dbReference type="EMBL" id="PZO61266.1"/>
    </source>
</evidence>
<dbReference type="InterPro" id="IPR019494">
    <property type="entry name" value="FIST_C"/>
</dbReference>
<dbReference type="AlphaFoldDB" id="A0A2W4XVG7"/>
<dbReference type="Pfam" id="PF10442">
    <property type="entry name" value="FIST_C"/>
    <property type="match status" value="1"/>
</dbReference>
<feature type="domain" description="FIST" evidence="1">
    <location>
        <begin position="33"/>
        <end position="238"/>
    </location>
</feature>
<feature type="domain" description="FIST C-domain" evidence="2">
    <location>
        <begin position="239"/>
        <end position="379"/>
    </location>
</feature>
<proteinExistence type="predicted"/>
<dbReference type="Pfam" id="PF08495">
    <property type="entry name" value="FIST"/>
    <property type="match status" value="1"/>
</dbReference>
<gene>
    <name evidence="3" type="ORF">DCF15_00355</name>
</gene>
<evidence type="ECO:0000259" key="1">
    <source>
        <dbReference type="SMART" id="SM00897"/>
    </source>
</evidence>